<evidence type="ECO:0000256" key="4">
    <source>
        <dbReference type="ARBA" id="ARBA00032089"/>
    </source>
</evidence>
<organism evidence="8 9">
    <name type="scientific">Thiopseudomonas acetoxidans</name>
    <dbReference type="NCBI Taxonomy" id="3041622"/>
    <lineage>
        <taxon>Bacteria</taxon>
        <taxon>Pseudomonadati</taxon>
        <taxon>Pseudomonadota</taxon>
        <taxon>Gammaproteobacteria</taxon>
        <taxon>Pseudomonadales</taxon>
        <taxon>Pseudomonadaceae</taxon>
        <taxon>Thiopseudomonas</taxon>
    </lineage>
</organism>
<evidence type="ECO:0000259" key="7">
    <source>
        <dbReference type="Pfam" id="PF04085"/>
    </source>
</evidence>
<evidence type="ECO:0000256" key="1">
    <source>
        <dbReference type="ARBA" id="ARBA00009369"/>
    </source>
</evidence>
<dbReference type="Gene3D" id="2.40.10.350">
    <property type="entry name" value="Rod shape-determining protein MreC, domain 2"/>
    <property type="match status" value="1"/>
</dbReference>
<feature type="compositionally biased region" description="Polar residues" evidence="6">
    <location>
        <begin position="287"/>
        <end position="304"/>
    </location>
</feature>
<dbReference type="InterPro" id="IPR042175">
    <property type="entry name" value="Cell/Rod_MreC_2"/>
</dbReference>
<protein>
    <recommendedName>
        <fullName evidence="2 5">Cell shape-determining protein MreC</fullName>
    </recommendedName>
    <alternativeName>
        <fullName evidence="4 5">Cell shape protein MreC</fullName>
    </alternativeName>
</protein>
<gene>
    <name evidence="8" type="primary">mreC</name>
    <name evidence="8" type="ORF">QEZ41_02865</name>
</gene>
<evidence type="ECO:0000313" key="9">
    <source>
        <dbReference type="Proteomes" id="UP001241056"/>
    </source>
</evidence>
<evidence type="ECO:0000256" key="2">
    <source>
        <dbReference type="ARBA" id="ARBA00013855"/>
    </source>
</evidence>
<dbReference type="Gene3D" id="2.40.10.340">
    <property type="entry name" value="Rod shape-determining protein MreC, domain 1"/>
    <property type="match status" value="1"/>
</dbReference>
<evidence type="ECO:0000256" key="6">
    <source>
        <dbReference type="SAM" id="MobiDB-lite"/>
    </source>
</evidence>
<comment type="similarity">
    <text evidence="1 5">Belongs to the MreC family.</text>
</comment>
<comment type="function">
    <text evidence="5">Involved in formation and maintenance of cell shape.</text>
</comment>
<dbReference type="InterPro" id="IPR042177">
    <property type="entry name" value="Cell/Rod_1"/>
</dbReference>
<comment type="caution">
    <text evidence="8">The sequence shown here is derived from an EMBL/GenBank/DDBJ whole genome shotgun (WGS) entry which is preliminary data.</text>
</comment>
<keyword evidence="9" id="KW-1185">Reference proteome</keyword>
<evidence type="ECO:0000256" key="3">
    <source>
        <dbReference type="ARBA" id="ARBA00022960"/>
    </source>
</evidence>
<keyword evidence="3 5" id="KW-0133">Cell shape</keyword>
<sequence>MFSKGTSLNTRFIAVAFLSVLLMVIDANFSTLKPIRSSAGLVLTPLYWVAELPVRAFDNLIQVFTSRTEILAENEKLRAETLLIKRRLQKLALLTEQNLRLRELLNSSALFEEQVLAAELLGVDPSPQTHRIVIDKGSQHGVYLGQPVLDARGVVGQVVEIMPFSARVLLMTDTTHSLPVQVTRNGLRAIASGTGNPDTVELRYITDVADIKEGDLLITSGMGQRFPAGYPVAVVTNVVRGTGQPFATVHAVPMAALNRSRYFLLVFGEGHSPLSETQMQQLIDAEPNTTAEAMQQVDGTTQNAKPDKAKVDEAEQ</sequence>
<dbReference type="Proteomes" id="UP001241056">
    <property type="component" value="Unassembled WGS sequence"/>
</dbReference>
<dbReference type="InterPro" id="IPR055342">
    <property type="entry name" value="MreC_beta-barrel_core"/>
</dbReference>
<dbReference type="EMBL" id="JAUCDY010000002">
    <property type="protein sequence ID" value="MDM7857223.1"/>
    <property type="molecule type" value="Genomic_DNA"/>
</dbReference>
<dbReference type="PANTHER" id="PTHR34138">
    <property type="entry name" value="CELL SHAPE-DETERMINING PROTEIN MREC"/>
    <property type="match status" value="1"/>
</dbReference>
<feature type="compositionally biased region" description="Basic and acidic residues" evidence="6">
    <location>
        <begin position="305"/>
        <end position="316"/>
    </location>
</feature>
<accession>A0ABT7SM21</accession>
<feature type="region of interest" description="Disordered" evidence="6">
    <location>
        <begin position="287"/>
        <end position="316"/>
    </location>
</feature>
<dbReference type="NCBIfam" id="TIGR00219">
    <property type="entry name" value="mreC"/>
    <property type="match status" value="1"/>
</dbReference>
<dbReference type="Pfam" id="PF04085">
    <property type="entry name" value="MreC"/>
    <property type="match status" value="1"/>
</dbReference>
<dbReference type="PANTHER" id="PTHR34138:SF1">
    <property type="entry name" value="CELL SHAPE-DETERMINING PROTEIN MREC"/>
    <property type="match status" value="1"/>
</dbReference>
<feature type="domain" description="Rod shape-determining protein MreC beta-barrel core" evidence="7">
    <location>
        <begin position="122"/>
        <end position="266"/>
    </location>
</feature>
<evidence type="ECO:0000313" key="8">
    <source>
        <dbReference type="EMBL" id="MDM7857223.1"/>
    </source>
</evidence>
<proteinExistence type="inferred from homology"/>
<dbReference type="InterPro" id="IPR007221">
    <property type="entry name" value="MreC"/>
</dbReference>
<evidence type="ECO:0000256" key="5">
    <source>
        <dbReference type="PIRNR" id="PIRNR038471"/>
    </source>
</evidence>
<dbReference type="PIRSF" id="PIRSF038471">
    <property type="entry name" value="MreC"/>
    <property type="match status" value="1"/>
</dbReference>
<name>A0ABT7SM21_9GAMM</name>
<reference evidence="8 9" key="1">
    <citation type="submission" date="2023-06" db="EMBL/GenBank/DDBJ databases">
        <title>Thiopseudomonas sp. CY1220 draft genome sequence.</title>
        <authorList>
            <person name="Zhao G."/>
            <person name="An M."/>
        </authorList>
    </citation>
    <scope>NUCLEOTIDE SEQUENCE [LARGE SCALE GENOMIC DNA]</scope>
    <source>
        <strain evidence="8 9">CY1220</strain>
    </source>
</reference>